<gene>
    <name evidence="1" type="ORF">K529_005750</name>
</gene>
<dbReference type="Pfam" id="PF03567">
    <property type="entry name" value="Sulfotransfer_2"/>
    <property type="match status" value="1"/>
</dbReference>
<reference evidence="1 2" key="1">
    <citation type="journal article" date="2016" name="ISME J.">
        <title>Global occurrence and heterogeneity of the Roseobacter-clade species Ruegeria mobilis.</title>
        <authorList>
            <person name="Sonnenschein E."/>
            <person name="Gram L."/>
        </authorList>
    </citation>
    <scope>NUCLEOTIDE SEQUENCE [LARGE SCALE GENOMIC DNA]</scope>
    <source>
        <strain evidence="1 2">F1926</strain>
    </source>
</reference>
<dbReference type="AlphaFoldDB" id="A0A1B1A0Y3"/>
<dbReference type="GeneID" id="28249316"/>
<dbReference type="OrthoDB" id="288532at2"/>
<organism evidence="1 2">
    <name type="scientific">Tritonibacter mobilis F1926</name>
    <dbReference type="NCBI Taxonomy" id="1265309"/>
    <lineage>
        <taxon>Bacteria</taxon>
        <taxon>Pseudomonadati</taxon>
        <taxon>Pseudomonadota</taxon>
        <taxon>Alphaproteobacteria</taxon>
        <taxon>Rhodobacterales</taxon>
        <taxon>Paracoccaceae</taxon>
        <taxon>Tritonibacter</taxon>
    </lineage>
</organism>
<dbReference type="InterPro" id="IPR005331">
    <property type="entry name" value="Sulfotransferase"/>
</dbReference>
<sequence>MILSRGRNYVFIHIPKTGGTALALALEARAMAGDEMLGDTPKAVKRRRRLHGTQTRGRLWKHSTLADIEGLASREELRQMFAFTLVRNPFDRMVSLYHWLKEQSFDHPMVPLAHALPFTSFVTDPLVMRALKSQPAPSYMMQSDGYEHCSLYIRLEHFAKDTAPLFDHLGFALELPRVNESRRDPDWRIYYDSQAIDAVRTCCHLEIGRFEYSFNDYPLSL</sequence>
<dbReference type="InterPro" id="IPR027417">
    <property type="entry name" value="P-loop_NTPase"/>
</dbReference>
<dbReference type="RefSeq" id="WP_046002171.1">
    <property type="nucleotide sequence ID" value="NZ_CP015230.1"/>
</dbReference>
<dbReference type="Proteomes" id="UP000013243">
    <property type="component" value="Chromosome"/>
</dbReference>
<dbReference type="KEGG" id="rmb:K529_005750"/>
<dbReference type="SUPFAM" id="SSF52540">
    <property type="entry name" value="P-loop containing nucleoside triphosphate hydrolases"/>
    <property type="match status" value="1"/>
</dbReference>
<name>A0A1B1A0Y3_9RHOB</name>
<dbReference type="GO" id="GO:0016020">
    <property type="term" value="C:membrane"/>
    <property type="evidence" value="ECO:0007669"/>
    <property type="project" value="InterPro"/>
</dbReference>
<proteinExistence type="predicted"/>
<dbReference type="STRING" id="1265309.K529_005750"/>
<dbReference type="GO" id="GO:0008146">
    <property type="term" value="F:sulfotransferase activity"/>
    <property type="evidence" value="ECO:0007669"/>
    <property type="project" value="InterPro"/>
</dbReference>
<dbReference type="EMBL" id="CP015230">
    <property type="protein sequence ID" value="ANP40264.1"/>
    <property type="molecule type" value="Genomic_DNA"/>
</dbReference>
<evidence type="ECO:0000313" key="1">
    <source>
        <dbReference type="EMBL" id="ANP40264.1"/>
    </source>
</evidence>
<dbReference type="Gene3D" id="3.40.50.300">
    <property type="entry name" value="P-loop containing nucleotide triphosphate hydrolases"/>
    <property type="match status" value="1"/>
</dbReference>
<protein>
    <submittedName>
        <fullName evidence="1">Type II secretory pathway, pullulanase PulA</fullName>
    </submittedName>
</protein>
<accession>A0A1B1A0Y3</accession>
<evidence type="ECO:0000313" key="2">
    <source>
        <dbReference type="Proteomes" id="UP000013243"/>
    </source>
</evidence>